<reference evidence="5" key="1">
    <citation type="submission" date="2021-12" db="EMBL/GenBank/DDBJ databases">
        <title>Convergent genome expansion in fungi linked to evolution of root-endophyte symbiosis.</title>
        <authorList>
            <consortium name="DOE Joint Genome Institute"/>
            <person name="Ke Y.-H."/>
            <person name="Bonito G."/>
            <person name="Liao H.-L."/>
            <person name="Looney B."/>
            <person name="Rojas-Flechas A."/>
            <person name="Nash J."/>
            <person name="Hameed K."/>
            <person name="Schadt C."/>
            <person name="Martin F."/>
            <person name="Crous P.W."/>
            <person name="Miettinen O."/>
            <person name="Magnuson J.K."/>
            <person name="Labbe J."/>
            <person name="Jacobson D."/>
            <person name="Doktycz M.J."/>
            <person name="Veneault-Fourrey C."/>
            <person name="Kuo A."/>
            <person name="Mondo S."/>
            <person name="Calhoun S."/>
            <person name="Riley R."/>
            <person name="Ohm R."/>
            <person name="LaButti K."/>
            <person name="Andreopoulos B."/>
            <person name="Pangilinan J."/>
            <person name="Nolan M."/>
            <person name="Tritt A."/>
            <person name="Clum A."/>
            <person name="Lipzen A."/>
            <person name="Daum C."/>
            <person name="Barry K."/>
            <person name="Grigoriev I.V."/>
            <person name="Vilgalys R."/>
        </authorList>
    </citation>
    <scope>NUCLEOTIDE SEQUENCE</scope>
    <source>
        <strain evidence="5">PMI_201</strain>
    </source>
</reference>
<dbReference type="Gene3D" id="1.25.40.20">
    <property type="entry name" value="Ankyrin repeat-containing domain"/>
    <property type="match status" value="2"/>
</dbReference>
<organism evidence="5 6">
    <name type="scientific">Talaromyces proteolyticus</name>
    <dbReference type="NCBI Taxonomy" id="1131652"/>
    <lineage>
        <taxon>Eukaryota</taxon>
        <taxon>Fungi</taxon>
        <taxon>Dikarya</taxon>
        <taxon>Ascomycota</taxon>
        <taxon>Pezizomycotina</taxon>
        <taxon>Eurotiomycetes</taxon>
        <taxon>Eurotiomycetidae</taxon>
        <taxon>Eurotiales</taxon>
        <taxon>Trichocomaceae</taxon>
        <taxon>Talaromyces</taxon>
        <taxon>Talaromyces sect. Bacilispori</taxon>
    </lineage>
</organism>
<dbReference type="InterPro" id="IPR055497">
    <property type="entry name" value="DUF7069"/>
</dbReference>
<keyword evidence="1" id="KW-0677">Repeat</keyword>
<evidence type="ECO:0000313" key="6">
    <source>
        <dbReference type="Proteomes" id="UP001201262"/>
    </source>
</evidence>
<feature type="domain" description="DUF7069" evidence="3">
    <location>
        <begin position="615"/>
        <end position="671"/>
    </location>
</feature>
<dbReference type="PROSITE" id="PS50297">
    <property type="entry name" value="ANK_REP_REGION"/>
    <property type="match status" value="8"/>
</dbReference>
<evidence type="ECO:0000259" key="3">
    <source>
        <dbReference type="Pfam" id="PF23239"/>
    </source>
</evidence>
<dbReference type="InterPro" id="IPR027417">
    <property type="entry name" value="P-loop_NTPase"/>
</dbReference>
<evidence type="ECO:0000256" key="1">
    <source>
        <dbReference type="ARBA" id="ARBA00022737"/>
    </source>
</evidence>
<feature type="repeat" description="ANK" evidence="2">
    <location>
        <begin position="969"/>
        <end position="1001"/>
    </location>
</feature>
<dbReference type="RefSeq" id="XP_046071298.1">
    <property type="nucleotide sequence ID" value="XM_046212655.1"/>
</dbReference>
<feature type="repeat" description="ANK" evidence="2">
    <location>
        <begin position="903"/>
        <end position="935"/>
    </location>
</feature>
<gene>
    <name evidence="5" type="ORF">BGW36DRAFT_321493</name>
</gene>
<feature type="repeat" description="ANK" evidence="2">
    <location>
        <begin position="936"/>
        <end position="968"/>
    </location>
</feature>
<feature type="repeat" description="ANK" evidence="2">
    <location>
        <begin position="1170"/>
        <end position="1199"/>
    </location>
</feature>
<feature type="repeat" description="ANK" evidence="2">
    <location>
        <begin position="870"/>
        <end position="902"/>
    </location>
</feature>
<dbReference type="AlphaFoldDB" id="A0AAD4KT33"/>
<dbReference type="SUPFAM" id="SSF53167">
    <property type="entry name" value="Purine and uridine phosphorylases"/>
    <property type="match status" value="1"/>
</dbReference>
<dbReference type="Proteomes" id="UP001201262">
    <property type="component" value="Unassembled WGS sequence"/>
</dbReference>
<feature type="domain" description="Nephrocystin 3-like N-terminal" evidence="4">
    <location>
        <begin position="416"/>
        <end position="585"/>
    </location>
</feature>
<comment type="caution">
    <text evidence="5">The sequence shown here is derived from an EMBL/GenBank/DDBJ whole genome shotgun (WGS) entry which is preliminary data.</text>
</comment>
<accession>A0AAD4KT33</accession>
<dbReference type="EMBL" id="JAJTJA010000007">
    <property type="protein sequence ID" value="KAH8696360.1"/>
    <property type="molecule type" value="Genomic_DNA"/>
</dbReference>
<feature type="repeat" description="ANK" evidence="2">
    <location>
        <begin position="1035"/>
        <end position="1067"/>
    </location>
</feature>
<dbReference type="Gene3D" id="3.40.50.300">
    <property type="entry name" value="P-loop containing nucleotide triphosphate hydrolases"/>
    <property type="match status" value="1"/>
</dbReference>
<dbReference type="InterPro" id="IPR053137">
    <property type="entry name" value="NLR-like"/>
</dbReference>
<protein>
    <submittedName>
        <fullName evidence="5">Ankyrin repeat-containing protein</fullName>
    </submittedName>
</protein>
<dbReference type="InterPro" id="IPR035994">
    <property type="entry name" value="Nucleoside_phosphorylase_sf"/>
</dbReference>
<proteinExistence type="predicted"/>
<dbReference type="Pfam" id="PF00023">
    <property type="entry name" value="Ank"/>
    <property type="match status" value="2"/>
</dbReference>
<dbReference type="Pfam" id="PF24883">
    <property type="entry name" value="NPHP3_N"/>
    <property type="match status" value="1"/>
</dbReference>
<dbReference type="InterPro" id="IPR002110">
    <property type="entry name" value="Ankyrin_rpt"/>
</dbReference>
<name>A0AAD4KT33_9EURO</name>
<feature type="repeat" description="ANK" evidence="2">
    <location>
        <begin position="1101"/>
        <end position="1133"/>
    </location>
</feature>
<evidence type="ECO:0000313" key="5">
    <source>
        <dbReference type="EMBL" id="KAH8696360.1"/>
    </source>
</evidence>
<dbReference type="PRINTS" id="PR01415">
    <property type="entry name" value="ANKYRIN"/>
</dbReference>
<dbReference type="InterPro" id="IPR036770">
    <property type="entry name" value="Ankyrin_rpt-contain_sf"/>
</dbReference>
<feature type="repeat" description="ANK" evidence="2">
    <location>
        <begin position="1002"/>
        <end position="1034"/>
    </location>
</feature>
<feature type="repeat" description="ANK" evidence="2">
    <location>
        <begin position="1203"/>
        <end position="1232"/>
    </location>
</feature>
<dbReference type="GO" id="GO:0009116">
    <property type="term" value="P:nucleoside metabolic process"/>
    <property type="evidence" value="ECO:0007669"/>
    <property type="project" value="InterPro"/>
</dbReference>
<feature type="repeat" description="ANK" evidence="2">
    <location>
        <begin position="1068"/>
        <end position="1100"/>
    </location>
</feature>
<dbReference type="SMART" id="SM00248">
    <property type="entry name" value="ANK"/>
    <property type="match status" value="13"/>
</dbReference>
<dbReference type="InterPro" id="IPR056884">
    <property type="entry name" value="NPHP3-like_N"/>
</dbReference>
<dbReference type="GO" id="GO:0003824">
    <property type="term" value="F:catalytic activity"/>
    <property type="evidence" value="ECO:0007669"/>
    <property type="project" value="InterPro"/>
</dbReference>
<dbReference type="Pfam" id="PF12796">
    <property type="entry name" value="Ank_2"/>
    <property type="match status" value="4"/>
</dbReference>
<keyword evidence="6" id="KW-1185">Reference proteome</keyword>
<evidence type="ECO:0000259" key="4">
    <source>
        <dbReference type="Pfam" id="PF24883"/>
    </source>
</evidence>
<dbReference type="Pfam" id="PF23239">
    <property type="entry name" value="DUF7069"/>
    <property type="match status" value="1"/>
</dbReference>
<dbReference type="PANTHER" id="PTHR46082:SF11">
    <property type="entry name" value="AAA+ ATPASE DOMAIN-CONTAINING PROTEIN-RELATED"/>
    <property type="match status" value="1"/>
</dbReference>
<dbReference type="SUPFAM" id="SSF52540">
    <property type="entry name" value="P-loop containing nucleoside triphosphate hydrolases"/>
    <property type="match status" value="1"/>
</dbReference>
<dbReference type="Gene3D" id="3.40.50.1580">
    <property type="entry name" value="Nucleoside phosphorylase domain"/>
    <property type="match status" value="1"/>
</dbReference>
<dbReference type="PANTHER" id="PTHR46082">
    <property type="entry name" value="ATP/GTP-BINDING PROTEIN-RELATED"/>
    <property type="match status" value="1"/>
</dbReference>
<feature type="repeat" description="ANK" evidence="2">
    <location>
        <begin position="1134"/>
        <end position="1166"/>
    </location>
</feature>
<dbReference type="SUPFAM" id="SSF48403">
    <property type="entry name" value="Ankyrin repeat"/>
    <property type="match status" value="2"/>
</dbReference>
<keyword evidence="2" id="KW-0040">ANK repeat</keyword>
<dbReference type="GeneID" id="70242942"/>
<evidence type="ECO:0000256" key="2">
    <source>
        <dbReference type="PROSITE-ProRule" id="PRU00023"/>
    </source>
</evidence>
<sequence length="1262" mass="140483">MGDQQLSHEDYTIGWICALPKTERVAAAAMLDDEHRILPAADPRDANTYHLGRIGDHNVVIACLPAEATGKVSAATVAKDMLRSFPSIRFGLMVGIGGGVPYKAQERVNNNGNEKDYSDDESETDMEEIQDIRLGDVVVSLHSKSTEAVVQYDFGKSEQEKRFVHTGGKLNKPPNIVLNAVSRLQADHARGRYKIPEMLSAMLSDNPTMMKFQHQGFEKDRLFKPEVVHEEGKKSCKACYGVNDGNVVRRKDRSEKVPRIYYGTIGSADQVMRDAILRDQWASKENIICFEMEAAGLMDSFPCIVIRGICDYADSHKNKIWQPYAAATAASYAKELLLVIPGQGITVLSPIKQLLSVSKQLDSVNQGLSRAFEQRESHHHERMERALTEDQRRCHQVFKTSTYEERKNNNPHRIPGTCEWALRSPEYLRWWEAPNNDLLWISADPGCGKSVLAKSLVDEVFKTSDPSISIVYFFFKDNDEQNNLATALCAILHQLFSLQPQLLRHALPFWEKNHEKIQHEVGDMWRIFLAATSDPTMGKTICVFDALDECRSQDQKQLIQKLQEHHTQSHPSGERKWLKFLATSRPYDDIQDSFRSVTKSFPQIHLRGEEENDQIHEEINLVVKVKVADLGERLNLCTQKQRQLEKDLLHMNHRTYLWLYLAIDHIETALKDSFWPDQEPIPLVPKDVNDAYEKILDRVTPKQEATVKKILQIIVGARRPLTVQEMAMALGTAREFLITKVNRSTSIKWYLEPNETEIEMTRICVGYLLMDDVAGGSKQDLLNYSAENWPDHFRHIQSKDDRLDQEVYKLYNLNTKLFGLWFPIFWKAEMAYGRQPSMNALHLAAFNGHNDMVSVLVINEKYVIDQADNTNMNALRWACLRGHSNIVQILLAEGTDVNGQGGNYGNALQAASFGGHFDIIQQLLDKGADVNAQGGKYGNALQAASYRGHLNIVQQLLDKGADINAQGGEYGNALQAASCGGDLHIVQQLLSKGADVNAQGGKYGNALQTASLRRHLNIVQQLLNKGADINTQGGEYGNALQAASCGGDLHIVQQLLSKGADVNAQEGKYGNTLQAASFGGHFDIVQQLLNKGADVNAQGGEYGNALQAASYRGHLNIVQQLLDKGADVNAQEEKYGNALQAASFGGHFDIVQQLLDKGADINAHGGYFGNALQAASYRGHLNIFQRLLDKGADANAHGGYFGNALQAASYGGHLDIVQQLLDKGADVNAHGGYFGNALQAASNRGHLDIVQKLLDSTQDRGE</sequence>
<dbReference type="PROSITE" id="PS50088">
    <property type="entry name" value="ANK_REPEAT"/>
    <property type="match status" value="11"/>
</dbReference>